<name>A0ABR8UBA2_9BACL</name>
<proteinExistence type="predicted"/>
<evidence type="ECO:0000313" key="2">
    <source>
        <dbReference type="Proteomes" id="UP000626786"/>
    </source>
</evidence>
<organism evidence="1 2">
    <name type="scientific">Sporosarcina quadrami</name>
    <dbReference type="NCBI Taxonomy" id="2762234"/>
    <lineage>
        <taxon>Bacteria</taxon>
        <taxon>Bacillati</taxon>
        <taxon>Bacillota</taxon>
        <taxon>Bacilli</taxon>
        <taxon>Bacillales</taxon>
        <taxon>Caryophanaceae</taxon>
        <taxon>Sporosarcina</taxon>
    </lineage>
</organism>
<reference evidence="1 2" key="1">
    <citation type="submission" date="2020-08" db="EMBL/GenBank/DDBJ databases">
        <title>A Genomic Blueprint of the Chicken Gut Microbiome.</title>
        <authorList>
            <person name="Gilroy R."/>
            <person name="Ravi A."/>
            <person name="Getino M."/>
            <person name="Pursley I."/>
            <person name="Horton D.L."/>
            <person name="Alikhan N.-F."/>
            <person name="Baker D."/>
            <person name="Gharbi K."/>
            <person name="Hall N."/>
            <person name="Watson M."/>
            <person name="Adriaenssens E.M."/>
            <person name="Foster-Nyarko E."/>
            <person name="Jarju S."/>
            <person name="Secka A."/>
            <person name="Antonio M."/>
            <person name="Oren A."/>
            <person name="Chaudhuri R."/>
            <person name="La Ragione R.M."/>
            <person name="Hildebrand F."/>
            <person name="Pallen M.J."/>
        </authorList>
    </citation>
    <scope>NUCLEOTIDE SEQUENCE [LARGE SCALE GENOMIC DNA]</scope>
    <source>
        <strain evidence="1 2">Sa2YVA2</strain>
    </source>
</reference>
<comment type="caution">
    <text evidence="1">The sequence shown here is derived from an EMBL/GenBank/DDBJ whole genome shotgun (WGS) entry which is preliminary data.</text>
</comment>
<keyword evidence="2" id="KW-1185">Reference proteome</keyword>
<evidence type="ECO:0000313" key="1">
    <source>
        <dbReference type="EMBL" id="MBD7985313.1"/>
    </source>
</evidence>
<accession>A0ABR8UBA2</accession>
<sequence length="59" mass="6740">MNYEKHMKSSIAFFRSMAEKNRGEEKTNSDFQEGHTVGAAIAWDVAANHLEALLRWEGK</sequence>
<gene>
    <name evidence="1" type="ORF">H9649_12005</name>
</gene>
<dbReference type="Proteomes" id="UP000626786">
    <property type="component" value="Unassembled WGS sequence"/>
</dbReference>
<protein>
    <submittedName>
        <fullName evidence="1">Uncharacterized protein</fullName>
    </submittedName>
</protein>
<dbReference type="EMBL" id="JACSQN010000010">
    <property type="protein sequence ID" value="MBD7985313.1"/>
    <property type="molecule type" value="Genomic_DNA"/>
</dbReference>
<dbReference type="RefSeq" id="WP_191695135.1">
    <property type="nucleotide sequence ID" value="NZ_JACSQN010000010.1"/>
</dbReference>